<dbReference type="Proteomes" id="UP000600101">
    <property type="component" value="Unassembled WGS sequence"/>
</dbReference>
<protein>
    <submittedName>
        <fullName evidence="1">Uncharacterized protein</fullName>
    </submittedName>
</protein>
<dbReference type="Gene3D" id="1.10.740.10">
    <property type="entry name" value="Transferase Inhibitor Protein From Tn5, Chain"/>
    <property type="match status" value="1"/>
</dbReference>
<dbReference type="InterPro" id="IPR014737">
    <property type="entry name" value="Transposase_Tn5-like_C"/>
</dbReference>
<dbReference type="RefSeq" id="WP_186771744.1">
    <property type="nucleotide sequence ID" value="NZ_JACOMF010000021.1"/>
</dbReference>
<dbReference type="AlphaFoldDB" id="A0A9X0UIC7"/>
<comment type="caution">
    <text evidence="1">The sequence shown here is derived from an EMBL/GenBank/DDBJ whole genome shotgun (WGS) entry which is preliminary data.</text>
</comment>
<proteinExistence type="predicted"/>
<gene>
    <name evidence="1" type="ORF">H7965_16790</name>
</gene>
<name>A0A9X0UIC7_9PROT</name>
<accession>A0A9X0UIC7</accession>
<sequence length="100" mass="11413">MCRILSWRILWTTMIVRIAPDAPPQSALIKTKMTIVDRAVHDRPTMPAGKTLLHYFTKIACLGGYLARAQPPTRQYRDVCGWSRLMDIRRGAELMQPKCG</sequence>
<organism evidence="1 2">
    <name type="scientific">Siccirubricoccus deserti</name>
    <dbReference type="NCBI Taxonomy" id="2013562"/>
    <lineage>
        <taxon>Bacteria</taxon>
        <taxon>Pseudomonadati</taxon>
        <taxon>Pseudomonadota</taxon>
        <taxon>Alphaproteobacteria</taxon>
        <taxon>Acetobacterales</taxon>
        <taxon>Roseomonadaceae</taxon>
        <taxon>Siccirubricoccus</taxon>
    </lineage>
</organism>
<dbReference type="EMBL" id="JACOMF010000021">
    <property type="protein sequence ID" value="MBC4016975.1"/>
    <property type="molecule type" value="Genomic_DNA"/>
</dbReference>
<evidence type="ECO:0000313" key="1">
    <source>
        <dbReference type="EMBL" id="MBC4016975.1"/>
    </source>
</evidence>
<keyword evidence="2" id="KW-1185">Reference proteome</keyword>
<reference evidence="1" key="1">
    <citation type="submission" date="2020-08" db="EMBL/GenBank/DDBJ databases">
        <authorList>
            <person name="Hu Y."/>
            <person name="Nguyen S.V."/>
            <person name="Li F."/>
            <person name="Fanning S."/>
        </authorList>
    </citation>
    <scope>NUCLEOTIDE SEQUENCE</scope>
    <source>
        <strain evidence="1">SYSU D8009</strain>
    </source>
</reference>
<evidence type="ECO:0000313" key="2">
    <source>
        <dbReference type="Proteomes" id="UP000600101"/>
    </source>
</evidence>